<dbReference type="PATRIC" id="fig|700597.3.peg.6545"/>
<keyword evidence="2" id="KW-1185">Reference proteome</keyword>
<sequence length="164" mass="17657">MTAAQDQAQCHAPSVATMRAAAAWFLDQRTLPRHENLRLWSADLTAFLEHLIHETGLLAAGLPPYDVPGRVAMVCVDEARLRLSMPEAAGLNGETQRVRCLARSVVALCDHYDTLTGARMCLACDKPLDDGRPVVPYETEGPSGGAKASGRIHAACVGTGRPRR</sequence>
<comment type="caution">
    <text evidence="1">The sequence shown here is derived from an EMBL/GenBank/DDBJ whole genome shotgun (WGS) entry which is preliminary data.</text>
</comment>
<evidence type="ECO:0000313" key="2">
    <source>
        <dbReference type="Proteomes" id="UP000004217"/>
    </source>
</evidence>
<reference evidence="1 2" key="1">
    <citation type="submission" date="2011-08" db="EMBL/GenBank/DDBJ databases">
        <authorList>
            <person name="Lin Y."/>
            <person name="Hao X."/>
            <person name="Johnstone L."/>
            <person name="Miller S.J."/>
            <person name="Wei G."/>
            <person name="Rensing C."/>
        </authorList>
    </citation>
    <scope>NUCLEOTIDE SEQUENCE [LARGE SCALE GENOMIC DNA]</scope>
    <source>
        <strain evidence="1 2">K42</strain>
    </source>
</reference>
<protein>
    <submittedName>
        <fullName evidence="1">Uncharacterized protein</fullName>
    </submittedName>
</protein>
<proteinExistence type="predicted"/>
<dbReference type="InterPro" id="IPR046300">
    <property type="entry name" value="DUF6415"/>
</dbReference>
<dbReference type="Pfam" id="PF19979">
    <property type="entry name" value="DUF6415"/>
    <property type="match status" value="1"/>
</dbReference>
<gene>
    <name evidence="1" type="ORF">SZN_33471</name>
</gene>
<dbReference type="Proteomes" id="UP000004217">
    <property type="component" value="Unassembled WGS sequence"/>
</dbReference>
<name>G2GME2_9ACTN</name>
<dbReference type="EMBL" id="AGBF01000240">
    <property type="protein sequence ID" value="EGX55328.1"/>
    <property type="molecule type" value="Genomic_DNA"/>
</dbReference>
<dbReference type="AlphaFoldDB" id="G2GME2"/>
<organism evidence="1 2">
    <name type="scientific">Streptomyces zinciresistens K42</name>
    <dbReference type="NCBI Taxonomy" id="700597"/>
    <lineage>
        <taxon>Bacteria</taxon>
        <taxon>Bacillati</taxon>
        <taxon>Actinomycetota</taxon>
        <taxon>Actinomycetes</taxon>
        <taxon>Kitasatosporales</taxon>
        <taxon>Streptomycetaceae</taxon>
        <taxon>Streptomyces</taxon>
    </lineage>
</organism>
<accession>G2GME2</accession>
<evidence type="ECO:0000313" key="1">
    <source>
        <dbReference type="EMBL" id="EGX55328.1"/>
    </source>
</evidence>